<dbReference type="InterPro" id="IPR029014">
    <property type="entry name" value="NiFe-Hase_large"/>
</dbReference>
<dbReference type="NCBIfam" id="NF004739">
    <property type="entry name" value="PRK06075.1"/>
    <property type="match status" value="1"/>
</dbReference>
<comment type="caution">
    <text evidence="3">The sequence shown here is derived from an EMBL/GenBank/DDBJ whole genome shotgun (WGS) entry which is preliminary data.</text>
</comment>
<dbReference type="InterPro" id="IPR001135">
    <property type="entry name" value="NADH_Q_OxRdtase_suD"/>
</dbReference>
<comment type="subunit">
    <text evidence="1">NDH-1 is composed of 14 different subunits. Subunits NuoB, C, D, E, F, and G constitute the peripheral sector of the complex.</text>
</comment>
<keyword evidence="1" id="KW-1278">Translocase</keyword>
<feature type="domain" description="NADH-quinone oxidoreductase subunit D" evidence="2">
    <location>
        <begin position="131"/>
        <end position="429"/>
    </location>
</feature>
<dbReference type="PANTHER" id="PTHR11993:SF10">
    <property type="entry name" value="NADH DEHYDROGENASE [UBIQUINONE] IRON-SULFUR PROTEIN 2, MITOCHONDRIAL"/>
    <property type="match status" value="1"/>
</dbReference>
<evidence type="ECO:0000313" key="4">
    <source>
        <dbReference type="Proteomes" id="UP000676565"/>
    </source>
</evidence>
<name>A0ABS5BXH6_9BACT</name>
<evidence type="ECO:0000256" key="1">
    <source>
        <dbReference type="HAMAP-Rule" id="MF_01358"/>
    </source>
</evidence>
<dbReference type="GO" id="GO:0016491">
    <property type="term" value="F:oxidoreductase activity"/>
    <property type="evidence" value="ECO:0007669"/>
    <property type="project" value="UniProtKB-KW"/>
</dbReference>
<evidence type="ECO:0000259" key="2">
    <source>
        <dbReference type="Pfam" id="PF00346"/>
    </source>
</evidence>
<dbReference type="Gene3D" id="1.10.645.10">
    <property type="entry name" value="Cytochrome-c3 Hydrogenase, chain B"/>
    <property type="match status" value="1"/>
</dbReference>
<dbReference type="RefSeq" id="WP_210657492.1">
    <property type="nucleotide sequence ID" value="NZ_JAGKQQ010000001.1"/>
</dbReference>
<dbReference type="SUPFAM" id="SSF56762">
    <property type="entry name" value="HydB/Nqo4-like"/>
    <property type="match status" value="1"/>
</dbReference>
<dbReference type="Proteomes" id="UP000676565">
    <property type="component" value="Unassembled WGS sequence"/>
</dbReference>
<sequence length="429" mass="48049">MPPEDPTVIEFDVRTDEMLVNMGPQHPSTHGVLRLVLRTDGEVISEVTPHLGYLHRCAEKIGENVTPIQFIPYTDRMDYLAGMNMNLGYSLAVEKLCGLKIPEKAQVIRVLICELNRIASHLVGMGAYGLDLGTFSPFLYAFREREHILDLFEDVCGARLTYSYLTIGGAHDDLPAGFTTRVKTFLEYFKPRIPEYHALLTDNHIFVKRTAGIGVLSKEMALDYGCTGPMLRASLDRTKGDPDWDLRKTEPYSGYEQYQFDVPLPPYDRAPAGAVIGDCWHRFYVRMLEVLEAIKIVEQAIVKYDALHAEGERVKAEFATRKPTLSADDAKKDDAKLADLLKTKYAHRVEPPRQLNPGECYVETECPRGQMGFHVVGRPAKENVPLRVRARSSCFANLSVTGELCRGCLIADVPAIVGSIDVVMGEIDR</sequence>
<keyword evidence="1" id="KW-0813">Transport</keyword>
<comment type="similarity">
    <text evidence="1">Belongs to the complex I 49 kDa subunit family.</text>
</comment>
<dbReference type="EC" id="7.1.1.-" evidence="1"/>
<reference evidence="3 4" key="1">
    <citation type="submission" date="2021-04" db="EMBL/GenBank/DDBJ databases">
        <authorList>
            <person name="Ivanova A."/>
        </authorList>
    </citation>
    <scope>NUCLEOTIDE SEQUENCE [LARGE SCALE GENOMIC DNA]</scope>
    <source>
        <strain evidence="3 4">G18</strain>
    </source>
</reference>
<accession>A0ABS5BXH6</accession>
<gene>
    <name evidence="1" type="primary">nuoD</name>
    <name evidence="3" type="ORF">J8F10_22070</name>
</gene>
<comment type="subcellular location">
    <subcellularLocation>
        <location evidence="1">Cell membrane</location>
        <topology evidence="1">Peripheral membrane protein</topology>
        <orientation evidence="1">Cytoplasmic side</orientation>
    </subcellularLocation>
</comment>
<keyword evidence="4" id="KW-1185">Reference proteome</keyword>
<dbReference type="PANTHER" id="PTHR11993">
    <property type="entry name" value="NADH-UBIQUINONE OXIDOREDUCTASE 49 KDA SUBUNIT"/>
    <property type="match status" value="1"/>
</dbReference>
<dbReference type="InterPro" id="IPR022885">
    <property type="entry name" value="NDH1_su_D/H"/>
</dbReference>
<keyword evidence="1" id="KW-1003">Cell membrane</keyword>
<comment type="function">
    <text evidence="1">NDH-1 shuttles electrons from NADH, via FMN and iron-sulfur (Fe-S) centers, to quinones in the respiratory chain. The immediate electron acceptor for the enzyme in this species is believed to be ubiquinone. Couples the redox reaction to proton translocation (for every two electrons transferred, four hydrogen ions are translocated across the cytoplasmic membrane), and thus conserves the redox energy in a proton gradient.</text>
</comment>
<dbReference type="EMBL" id="JAGKQQ010000001">
    <property type="protein sequence ID" value="MBP3957950.1"/>
    <property type="molecule type" value="Genomic_DNA"/>
</dbReference>
<keyword evidence="1" id="KW-0830">Ubiquinone</keyword>
<dbReference type="Pfam" id="PF00346">
    <property type="entry name" value="Complex1_49kDa"/>
    <property type="match status" value="1"/>
</dbReference>
<keyword evidence="1" id="KW-0874">Quinone</keyword>
<keyword evidence="1" id="KW-0472">Membrane</keyword>
<evidence type="ECO:0000313" key="3">
    <source>
        <dbReference type="EMBL" id="MBP3957950.1"/>
    </source>
</evidence>
<protein>
    <recommendedName>
        <fullName evidence="1">NADH-quinone oxidoreductase subunit D</fullName>
        <ecNumber evidence="1">7.1.1.-</ecNumber>
    </recommendedName>
    <alternativeName>
        <fullName evidence="1">NADH dehydrogenase I subunit D</fullName>
    </alternativeName>
    <alternativeName>
        <fullName evidence="1">NDH-1 subunit D</fullName>
    </alternativeName>
</protein>
<dbReference type="HAMAP" id="MF_01358">
    <property type="entry name" value="NDH1_NuoD"/>
    <property type="match status" value="1"/>
</dbReference>
<keyword evidence="3" id="KW-0560">Oxidoreductase</keyword>
<proteinExistence type="inferred from homology"/>
<keyword evidence="1" id="KW-0520">NAD</keyword>
<organism evidence="3 4">
    <name type="scientific">Gemmata palustris</name>
    <dbReference type="NCBI Taxonomy" id="2822762"/>
    <lineage>
        <taxon>Bacteria</taxon>
        <taxon>Pseudomonadati</taxon>
        <taxon>Planctomycetota</taxon>
        <taxon>Planctomycetia</taxon>
        <taxon>Gemmatales</taxon>
        <taxon>Gemmataceae</taxon>
        <taxon>Gemmata</taxon>
    </lineage>
</organism>
<comment type="catalytic activity">
    <reaction evidence="1">
        <text>a quinone + NADH + 5 H(+)(in) = a quinol + NAD(+) + 4 H(+)(out)</text>
        <dbReference type="Rhea" id="RHEA:57888"/>
        <dbReference type="ChEBI" id="CHEBI:15378"/>
        <dbReference type="ChEBI" id="CHEBI:24646"/>
        <dbReference type="ChEBI" id="CHEBI:57540"/>
        <dbReference type="ChEBI" id="CHEBI:57945"/>
        <dbReference type="ChEBI" id="CHEBI:132124"/>
    </reaction>
</comment>